<keyword evidence="3 6" id="KW-0808">Transferase</keyword>
<evidence type="ECO:0000256" key="2">
    <source>
        <dbReference type="ARBA" id="ARBA00022603"/>
    </source>
</evidence>
<protein>
    <submittedName>
        <fullName evidence="6">tRNA/rRNA methyltransferase (SpoU)</fullName>
    </submittedName>
</protein>
<dbReference type="InterPro" id="IPR029064">
    <property type="entry name" value="Ribosomal_eL30-like_sf"/>
</dbReference>
<dbReference type="AlphaFoldDB" id="D2Q2V0"/>
<dbReference type="eggNOG" id="COG0566">
    <property type="taxonomic scope" value="Bacteria"/>
</dbReference>
<evidence type="ECO:0000256" key="1">
    <source>
        <dbReference type="ARBA" id="ARBA00007228"/>
    </source>
</evidence>
<gene>
    <name evidence="6" type="ordered locus">Kfla_1177</name>
</gene>
<evidence type="ECO:0000259" key="5">
    <source>
        <dbReference type="SMART" id="SM00967"/>
    </source>
</evidence>
<dbReference type="GO" id="GO:0005829">
    <property type="term" value="C:cytosol"/>
    <property type="evidence" value="ECO:0007669"/>
    <property type="project" value="TreeGrafter"/>
</dbReference>
<name>D2Q2V0_KRIFD</name>
<evidence type="ECO:0000256" key="3">
    <source>
        <dbReference type="ARBA" id="ARBA00022679"/>
    </source>
</evidence>
<keyword evidence="7" id="KW-1185">Reference proteome</keyword>
<dbReference type="InterPro" id="IPR001537">
    <property type="entry name" value="SpoU_MeTrfase"/>
</dbReference>
<feature type="domain" description="RNA 2-O ribose methyltransferase substrate binding" evidence="5">
    <location>
        <begin position="36"/>
        <end position="113"/>
    </location>
</feature>
<dbReference type="SUPFAM" id="SSF75217">
    <property type="entry name" value="alpha/beta knot"/>
    <property type="match status" value="1"/>
</dbReference>
<evidence type="ECO:0000313" key="6">
    <source>
        <dbReference type="EMBL" id="ADB30281.1"/>
    </source>
</evidence>
<dbReference type="InterPro" id="IPR029026">
    <property type="entry name" value="tRNA_m1G_MTases_N"/>
</dbReference>
<dbReference type="KEGG" id="kfl:Kfla_1177"/>
<dbReference type="GO" id="GO:0006396">
    <property type="term" value="P:RNA processing"/>
    <property type="evidence" value="ECO:0007669"/>
    <property type="project" value="InterPro"/>
</dbReference>
<dbReference type="RefSeq" id="WP_012918837.1">
    <property type="nucleotide sequence ID" value="NC_013729.1"/>
</dbReference>
<dbReference type="Gene3D" id="3.40.1280.10">
    <property type="match status" value="1"/>
</dbReference>
<dbReference type="Pfam" id="PF08032">
    <property type="entry name" value="SpoU_sub_bind"/>
    <property type="match status" value="1"/>
</dbReference>
<accession>D2Q2V0</accession>
<evidence type="ECO:0000256" key="4">
    <source>
        <dbReference type="SAM" id="MobiDB-lite"/>
    </source>
</evidence>
<sequence length="270" mass="28081">MSRRTGGAAGNRAGGGARDQSGADRAELSPRDKWITIYGRKPVLEALNDPALSVAKVVVADNAGGGSLDEILAAARRLGTPVERASSTRVKWLAGNGKQDQGVVADVDAPRMTPLPNFLRQRGRRPTKVFLLDGVTNPGNVGMILRTATGAGFDGVILPRAGTPHVGPLVIKASAGVAFQAPIVNAPTAKGAVDALRAAGYEIYGLSARSQRSLFRTELAPRAVFVLGGETHGISVTTDTDLRIPLHNGVESLNVAVAAAVVAFEVANRR</sequence>
<reference evidence="7" key="1">
    <citation type="submission" date="2009-09" db="EMBL/GenBank/DDBJ databases">
        <title>The complete genome of Kribbella flavida DSM 17836.</title>
        <authorList>
            <consortium name="US DOE Joint Genome Institute (JGI-PGF)"/>
            <person name="Lucas S."/>
            <person name="Copeland A."/>
            <person name="Lapidus A."/>
            <person name="Glavina del Rio T."/>
            <person name="Dalin E."/>
            <person name="Tice H."/>
            <person name="Bruce D."/>
            <person name="Goodwin L."/>
            <person name="Pitluck S."/>
            <person name="Kyrpides N."/>
            <person name="Mavromatis K."/>
            <person name="Ivanova N."/>
            <person name="Saunders E."/>
            <person name="Brettin T."/>
            <person name="Detter J.C."/>
            <person name="Han C."/>
            <person name="Larimer F."/>
            <person name="Land M."/>
            <person name="Hauser L."/>
            <person name="Markowitz V."/>
            <person name="Cheng J.-F."/>
            <person name="Hugenholtz P."/>
            <person name="Woyke T."/>
            <person name="Wu D."/>
            <person name="Pukall R."/>
            <person name="Klenk H.-P."/>
            <person name="Eisen J.A."/>
        </authorList>
    </citation>
    <scope>NUCLEOTIDE SEQUENCE [LARGE SCALE GENOMIC DNA]</scope>
    <source>
        <strain evidence="7">DSM 17836 / JCM 10339 / NBRC 14399</strain>
    </source>
</reference>
<proteinExistence type="inferred from homology"/>
<dbReference type="EMBL" id="CP001736">
    <property type="protein sequence ID" value="ADB30281.1"/>
    <property type="molecule type" value="Genomic_DNA"/>
</dbReference>
<dbReference type="CDD" id="cd18095">
    <property type="entry name" value="SpoU-like_rRNA-MTase"/>
    <property type="match status" value="1"/>
</dbReference>
<dbReference type="SUPFAM" id="SSF55315">
    <property type="entry name" value="L30e-like"/>
    <property type="match status" value="1"/>
</dbReference>
<dbReference type="PANTHER" id="PTHR46429">
    <property type="entry name" value="23S RRNA (GUANOSINE-2'-O-)-METHYLTRANSFERASE RLMB"/>
    <property type="match status" value="1"/>
</dbReference>
<comment type="similarity">
    <text evidence="1">Belongs to the class IV-like SAM-binding methyltransferase superfamily. RNA methyltransferase TrmH family.</text>
</comment>
<dbReference type="GO" id="GO:0032259">
    <property type="term" value="P:methylation"/>
    <property type="evidence" value="ECO:0007669"/>
    <property type="project" value="UniProtKB-KW"/>
</dbReference>
<dbReference type="Proteomes" id="UP000007967">
    <property type="component" value="Chromosome"/>
</dbReference>
<dbReference type="Gene3D" id="3.30.1330.30">
    <property type="match status" value="1"/>
</dbReference>
<dbReference type="PANTHER" id="PTHR46429:SF1">
    <property type="entry name" value="23S RRNA (GUANOSINE-2'-O-)-METHYLTRANSFERASE RLMB"/>
    <property type="match status" value="1"/>
</dbReference>
<feature type="region of interest" description="Disordered" evidence="4">
    <location>
        <begin position="1"/>
        <end position="27"/>
    </location>
</feature>
<dbReference type="InterPro" id="IPR004441">
    <property type="entry name" value="rRNA_MeTrfase_TrmH"/>
</dbReference>
<dbReference type="GO" id="GO:0008173">
    <property type="term" value="F:RNA methyltransferase activity"/>
    <property type="evidence" value="ECO:0007669"/>
    <property type="project" value="InterPro"/>
</dbReference>
<keyword evidence="2 6" id="KW-0489">Methyltransferase</keyword>
<dbReference type="STRING" id="479435.Kfla_1177"/>
<dbReference type="HOGENOM" id="CLU_021322_0_1_11"/>
<dbReference type="InterPro" id="IPR029028">
    <property type="entry name" value="Alpha/beta_knot_MTases"/>
</dbReference>
<evidence type="ECO:0000313" key="7">
    <source>
        <dbReference type="Proteomes" id="UP000007967"/>
    </source>
</evidence>
<reference evidence="6 7" key="2">
    <citation type="journal article" date="2010" name="Stand. Genomic Sci.">
        <title>Complete genome sequence of Kribbella flavida type strain (IFO 14399).</title>
        <authorList>
            <person name="Pukall R."/>
            <person name="Lapidus A."/>
            <person name="Glavina Del Rio T."/>
            <person name="Copeland A."/>
            <person name="Tice H."/>
            <person name="Cheng J.-F."/>
            <person name="Lucas S."/>
            <person name="Chen F."/>
            <person name="Nolan M."/>
            <person name="LaButti K."/>
            <person name="Pati A."/>
            <person name="Ivanova N."/>
            <person name="Mavrommatis K."/>
            <person name="Mikhailova N."/>
            <person name="Pitluck S."/>
            <person name="Bruce D."/>
            <person name="Goodwin L."/>
            <person name="Land M."/>
            <person name="Hauser L."/>
            <person name="Chang Y.-J."/>
            <person name="Jeffries C.D."/>
            <person name="Chen A."/>
            <person name="Palaniappan K."/>
            <person name="Chain P."/>
            <person name="Rohde M."/>
            <person name="Goeker M."/>
            <person name="Bristow J."/>
            <person name="Eisen J.A."/>
            <person name="Markowitz V."/>
            <person name="Hugenholtz P."/>
            <person name="Kyrpides N.C."/>
            <person name="Klenk H.-P."/>
            <person name="Brettin T."/>
        </authorList>
    </citation>
    <scope>NUCLEOTIDE SEQUENCE [LARGE SCALE GENOMIC DNA]</scope>
    <source>
        <strain evidence="7">DSM 17836 / JCM 10339 / NBRC 14399</strain>
    </source>
</reference>
<dbReference type="Pfam" id="PF00588">
    <property type="entry name" value="SpoU_methylase"/>
    <property type="match status" value="1"/>
</dbReference>
<dbReference type="SMART" id="SM00967">
    <property type="entry name" value="SpoU_sub_bind"/>
    <property type="match status" value="1"/>
</dbReference>
<organism evidence="6 7">
    <name type="scientific">Kribbella flavida (strain DSM 17836 / JCM 10339 / NBRC 14399)</name>
    <dbReference type="NCBI Taxonomy" id="479435"/>
    <lineage>
        <taxon>Bacteria</taxon>
        <taxon>Bacillati</taxon>
        <taxon>Actinomycetota</taxon>
        <taxon>Actinomycetes</taxon>
        <taxon>Propionibacteriales</taxon>
        <taxon>Kribbellaceae</taxon>
        <taxon>Kribbella</taxon>
    </lineage>
</organism>
<dbReference type="OrthoDB" id="9785673at2"/>
<feature type="compositionally biased region" description="Gly residues" evidence="4">
    <location>
        <begin position="7"/>
        <end position="17"/>
    </location>
</feature>
<dbReference type="InterPro" id="IPR013123">
    <property type="entry name" value="SpoU_subst-bd"/>
</dbReference>
<dbReference type="GO" id="GO:0003723">
    <property type="term" value="F:RNA binding"/>
    <property type="evidence" value="ECO:0007669"/>
    <property type="project" value="InterPro"/>
</dbReference>